<organism evidence="2 3">
    <name type="scientific">Botrytis galanthina</name>
    <dbReference type="NCBI Taxonomy" id="278940"/>
    <lineage>
        <taxon>Eukaryota</taxon>
        <taxon>Fungi</taxon>
        <taxon>Dikarya</taxon>
        <taxon>Ascomycota</taxon>
        <taxon>Pezizomycotina</taxon>
        <taxon>Leotiomycetes</taxon>
        <taxon>Helotiales</taxon>
        <taxon>Sclerotiniaceae</taxon>
        <taxon>Botrytis</taxon>
    </lineage>
</organism>
<reference evidence="2 3" key="1">
    <citation type="submission" date="2017-12" db="EMBL/GenBank/DDBJ databases">
        <title>Comparative genomics of Botrytis spp.</title>
        <authorList>
            <person name="Valero-Jimenez C.A."/>
            <person name="Tapia P."/>
            <person name="Veloso J."/>
            <person name="Silva-Moreno E."/>
            <person name="Staats M."/>
            <person name="Valdes J.H."/>
            <person name="Van Kan J.A.L."/>
        </authorList>
    </citation>
    <scope>NUCLEOTIDE SEQUENCE [LARGE SCALE GENOMIC DNA]</scope>
    <source>
        <strain evidence="2 3">MUCL435</strain>
    </source>
</reference>
<evidence type="ECO:0000256" key="1">
    <source>
        <dbReference type="SAM" id="MobiDB-lite"/>
    </source>
</evidence>
<name>A0A4S8QKK2_9HELO</name>
<feature type="compositionally biased region" description="Acidic residues" evidence="1">
    <location>
        <begin position="88"/>
        <end position="101"/>
    </location>
</feature>
<dbReference type="Proteomes" id="UP000308671">
    <property type="component" value="Unassembled WGS sequence"/>
</dbReference>
<evidence type="ECO:0000313" key="3">
    <source>
        <dbReference type="Proteomes" id="UP000308671"/>
    </source>
</evidence>
<dbReference type="AlphaFoldDB" id="A0A4S8QKK2"/>
<sequence length="180" mass="20354">MGPQRAPHSLRIRSEQIRRELRLLLHILLQMKQRASITRARFSNRTRIRLHAGSDSQLARLVRCGERNGDLHVRTSGEFAAGGTPAEEVSESDDDGGETGDGEFMAGFEEEEVESEFFVGVDDSVGECKGICGEKLNHEFEFRDGRFGKLEFLGLRYGFFESAIESEVEEWGSCTEETFW</sequence>
<proteinExistence type="predicted"/>
<dbReference type="EMBL" id="PQXL01000511">
    <property type="protein sequence ID" value="THV45238.1"/>
    <property type="molecule type" value="Genomic_DNA"/>
</dbReference>
<accession>A0A4S8QKK2</accession>
<keyword evidence="3" id="KW-1185">Reference proteome</keyword>
<dbReference type="OrthoDB" id="10393251at2759"/>
<feature type="region of interest" description="Disordered" evidence="1">
    <location>
        <begin position="76"/>
        <end position="101"/>
    </location>
</feature>
<comment type="caution">
    <text evidence="2">The sequence shown here is derived from an EMBL/GenBank/DDBJ whole genome shotgun (WGS) entry which is preliminary data.</text>
</comment>
<evidence type="ECO:0000313" key="2">
    <source>
        <dbReference type="EMBL" id="THV45238.1"/>
    </source>
</evidence>
<protein>
    <submittedName>
        <fullName evidence="2">Uncharacterized protein</fullName>
    </submittedName>
</protein>
<gene>
    <name evidence="2" type="ORF">BGAL_0512g00020</name>
</gene>